<dbReference type="PANTHER" id="PTHR38116:SF1">
    <property type="entry name" value="BZIP DOMAIN-CONTAINING PROTEIN"/>
    <property type="match status" value="1"/>
</dbReference>
<keyword evidence="2" id="KW-1185">Reference proteome</keyword>
<dbReference type="RefSeq" id="XP_013258474.1">
    <property type="nucleotide sequence ID" value="XM_013403020.1"/>
</dbReference>
<proteinExistence type="predicted"/>
<evidence type="ECO:0000313" key="2">
    <source>
        <dbReference type="Proteomes" id="UP000027920"/>
    </source>
</evidence>
<dbReference type="Pfam" id="PF11905">
    <property type="entry name" value="DUF3425"/>
    <property type="match status" value="1"/>
</dbReference>
<dbReference type="InterPro" id="IPR021833">
    <property type="entry name" value="DUF3425"/>
</dbReference>
<comment type="caution">
    <text evidence="1">The sequence shown here is derived from an EMBL/GenBank/DDBJ whole genome shotgun (WGS) entry which is preliminary data.</text>
</comment>
<dbReference type="GeneID" id="25282378"/>
<dbReference type="OrthoDB" id="2245989at2759"/>
<dbReference type="Proteomes" id="UP000027920">
    <property type="component" value="Unassembled WGS sequence"/>
</dbReference>
<dbReference type="VEuPathDB" id="FungiDB:A1O9_07464"/>
<dbReference type="CDD" id="cd14688">
    <property type="entry name" value="bZIP_YAP"/>
    <property type="match status" value="1"/>
</dbReference>
<dbReference type="HOGENOM" id="CLU_033726_0_1_1"/>
<dbReference type="STRING" id="1182545.A0A072P700"/>
<organism evidence="1 2">
    <name type="scientific">Exophiala aquamarina CBS 119918</name>
    <dbReference type="NCBI Taxonomy" id="1182545"/>
    <lineage>
        <taxon>Eukaryota</taxon>
        <taxon>Fungi</taxon>
        <taxon>Dikarya</taxon>
        <taxon>Ascomycota</taxon>
        <taxon>Pezizomycotina</taxon>
        <taxon>Eurotiomycetes</taxon>
        <taxon>Chaetothyriomycetidae</taxon>
        <taxon>Chaetothyriales</taxon>
        <taxon>Herpotrichiellaceae</taxon>
        <taxon>Exophiala</taxon>
    </lineage>
</organism>
<protein>
    <recommendedName>
        <fullName evidence="3">BZIP domain-containing protein</fullName>
    </recommendedName>
</protein>
<sequence length="279" mass="32407">METPGRLRLGYMDQLAEAHCDDDNWTGLKDPKERRKRQVRLSLRAHRKRKAAQLAEREMPLHPNIEAESGTRHVIYPPSDNQAVRTTPNLFIPAALDQRGSFVPMRNLYPMSRDHLLPLVQYNAWRATLTNVLILGHLHLISQQTCRFGSCTTIFPNPYQRKSLPESLKPTELQRSTSYPDWIDIMPSPRMRDNATRTQRLISNAELCADLMGGISGKQHNIESAIIVWSDPWEPRGWELSQGFIRRWWFLVEGCNDLFEATNRWRDLRGDDPLVFERP</sequence>
<dbReference type="EMBL" id="AMGV01000006">
    <property type="protein sequence ID" value="KEF55884.1"/>
    <property type="molecule type" value="Genomic_DNA"/>
</dbReference>
<accession>A0A072P700</accession>
<evidence type="ECO:0008006" key="3">
    <source>
        <dbReference type="Google" id="ProtNLM"/>
    </source>
</evidence>
<name>A0A072P700_9EURO</name>
<reference evidence="1 2" key="1">
    <citation type="submission" date="2013-03" db="EMBL/GenBank/DDBJ databases">
        <title>The Genome Sequence of Exophiala aquamarina CBS 119918.</title>
        <authorList>
            <consortium name="The Broad Institute Genomics Platform"/>
            <person name="Cuomo C."/>
            <person name="de Hoog S."/>
            <person name="Gorbushina A."/>
            <person name="Walker B."/>
            <person name="Young S.K."/>
            <person name="Zeng Q."/>
            <person name="Gargeya S."/>
            <person name="Fitzgerald M."/>
            <person name="Haas B."/>
            <person name="Abouelleil A."/>
            <person name="Allen A.W."/>
            <person name="Alvarado L."/>
            <person name="Arachchi H.M."/>
            <person name="Berlin A.M."/>
            <person name="Chapman S.B."/>
            <person name="Gainer-Dewar J."/>
            <person name="Goldberg J."/>
            <person name="Griggs A."/>
            <person name="Gujja S."/>
            <person name="Hansen M."/>
            <person name="Howarth C."/>
            <person name="Imamovic A."/>
            <person name="Ireland A."/>
            <person name="Larimer J."/>
            <person name="McCowan C."/>
            <person name="Murphy C."/>
            <person name="Pearson M."/>
            <person name="Poon T.W."/>
            <person name="Priest M."/>
            <person name="Roberts A."/>
            <person name="Saif S."/>
            <person name="Shea T."/>
            <person name="Sisk P."/>
            <person name="Sykes S."/>
            <person name="Wortman J."/>
            <person name="Nusbaum C."/>
            <person name="Birren B."/>
        </authorList>
    </citation>
    <scope>NUCLEOTIDE SEQUENCE [LARGE SCALE GENOMIC DNA]</scope>
    <source>
        <strain evidence="1 2">CBS 119918</strain>
    </source>
</reference>
<evidence type="ECO:0000313" key="1">
    <source>
        <dbReference type="EMBL" id="KEF55884.1"/>
    </source>
</evidence>
<gene>
    <name evidence="1" type="ORF">A1O9_07464</name>
</gene>
<dbReference type="AlphaFoldDB" id="A0A072P700"/>
<dbReference type="PANTHER" id="PTHR38116">
    <property type="entry name" value="CHROMOSOME 7, WHOLE GENOME SHOTGUN SEQUENCE"/>
    <property type="match status" value="1"/>
</dbReference>